<feature type="region of interest" description="Disordered" evidence="1">
    <location>
        <begin position="394"/>
        <end position="414"/>
    </location>
</feature>
<accession>A0AAD9LNS6</accession>
<feature type="compositionally biased region" description="Basic and acidic residues" evidence="1">
    <location>
        <begin position="199"/>
        <end position="218"/>
    </location>
</feature>
<organism evidence="2 3">
    <name type="scientific">Phytophthora citrophthora</name>
    <dbReference type="NCBI Taxonomy" id="4793"/>
    <lineage>
        <taxon>Eukaryota</taxon>
        <taxon>Sar</taxon>
        <taxon>Stramenopiles</taxon>
        <taxon>Oomycota</taxon>
        <taxon>Peronosporomycetes</taxon>
        <taxon>Peronosporales</taxon>
        <taxon>Peronosporaceae</taxon>
        <taxon>Phytophthora</taxon>
    </lineage>
</organism>
<proteinExistence type="predicted"/>
<feature type="compositionally biased region" description="Polar residues" evidence="1">
    <location>
        <begin position="532"/>
        <end position="541"/>
    </location>
</feature>
<dbReference type="AlphaFoldDB" id="A0AAD9LNS6"/>
<evidence type="ECO:0000313" key="2">
    <source>
        <dbReference type="EMBL" id="KAK1942756.1"/>
    </source>
</evidence>
<evidence type="ECO:0000313" key="3">
    <source>
        <dbReference type="Proteomes" id="UP001259832"/>
    </source>
</evidence>
<feature type="compositionally biased region" description="Basic and acidic residues" evidence="1">
    <location>
        <begin position="511"/>
        <end position="531"/>
    </location>
</feature>
<feature type="compositionally biased region" description="Basic and acidic residues" evidence="1">
    <location>
        <begin position="322"/>
        <end position="334"/>
    </location>
</feature>
<protein>
    <submittedName>
        <fullName evidence="2">Uncharacterized protein</fullName>
    </submittedName>
</protein>
<feature type="region of interest" description="Disordered" evidence="1">
    <location>
        <begin position="467"/>
        <end position="541"/>
    </location>
</feature>
<evidence type="ECO:0000256" key="1">
    <source>
        <dbReference type="SAM" id="MobiDB-lite"/>
    </source>
</evidence>
<name>A0AAD9LNS6_9STRA</name>
<dbReference type="EMBL" id="JASMQC010000009">
    <property type="protein sequence ID" value="KAK1942756.1"/>
    <property type="molecule type" value="Genomic_DNA"/>
</dbReference>
<feature type="region of interest" description="Disordered" evidence="1">
    <location>
        <begin position="198"/>
        <end position="218"/>
    </location>
</feature>
<gene>
    <name evidence="2" type="ORF">P3T76_006255</name>
</gene>
<feature type="compositionally biased region" description="Acidic residues" evidence="1">
    <location>
        <begin position="394"/>
        <end position="413"/>
    </location>
</feature>
<feature type="region of interest" description="Disordered" evidence="1">
    <location>
        <begin position="316"/>
        <end position="339"/>
    </location>
</feature>
<keyword evidence="3" id="KW-1185">Reference proteome</keyword>
<dbReference type="Proteomes" id="UP001259832">
    <property type="component" value="Unassembled WGS sequence"/>
</dbReference>
<feature type="compositionally biased region" description="Basic and acidic residues" evidence="1">
    <location>
        <begin position="467"/>
        <end position="488"/>
    </location>
</feature>
<reference evidence="2" key="1">
    <citation type="submission" date="2023-08" db="EMBL/GenBank/DDBJ databases">
        <title>Reference Genome Resource for the Citrus Pathogen Phytophthora citrophthora.</title>
        <authorList>
            <person name="Moller H."/>
            <person name="Coetzee B."/>
            <person name="Rose L.J."/>
            <person name="Van Niekerk J.M."/>
        </authorList>
    </citation>
    <scope>NUCLEOTIDE SEQUENCE</scope>
    <source>
        <strain evidence="2">STE-U-9442</strain>
    </source>
</reference>
<sequence>MGAGTSTGLVDSVLDGDIQQLKTILHSYEEDGYSSNDRELELEEAVHTVVASELESGQHLQQLQIALELLLQARPEAWSSTVSSQEYSENNDSGNNSAMWSACHRACATGNLAFVAFTLQHYPDQFEIQKRDVFGLFPIDLVPPELLMSADEIDDNLREIPDKLKPGTARTRRCLALQKLRERKAKLQDEQVRSLLGDSKAEELREESNQEKEDKDGRVGEFYVAFEPRRDHLSIDQECNIGHVHERGALLQVNYRVPRTEPFLNGYFQLIWRELGDPRSEEPNYDPSITKLRDENAQFLDEDAALQPQQLLQVQDNQEAPIEAKEASPPRSLEDPGSDSVVEGYFSVDVTHLPADSVCNMLFITCDRRMLHRTIALSTEGLAVQIADISDAESDDYFSDSTSEETGEQEQNQEVEVKQPGFTFFVGGEEFSHPNSVFAGQSFPDVEAFESFLRELRVKKQRRLQEKQEQQERLERERKHDTVRDQHQQEAGQEAEESTGKGGGAEISTIRLEEEVRPVEAPSETKQEHTENNQNGHESGD</sequence>
<comment type="caution">
    <text evidence="2">The sequence shown here is derived from an EMBL/GenBank/DDBJ whole genome shotgun (WGS) entry which is preliminary data.</text>
</comment>